<reference evidence="2" key="1">
    <citation type="journal article" date="2019" name="PLoS Pathog.">
        <title>Re-assessing the diversity of negative strand RNA viruses in insects.</title>
        <authorList>
            <person name="Kafer S."/>
            <person name="Paraskevopoulou S."/>
            <person name="Zirkel F."/>
            <person name="Wieseke N."/>
            <person name="Donath A."/>
            <person name="Petersen M."/>
            <person name="Jones T.C."/>
            <person name="Liu S."/>
            <person name="Zhou X."/>
            <person name="Middendorf M."/>
            <person name="Junglen S."/>
            <person name="Misof B."/>
            <person name="Drosten C."/>
        </authorList>
    </citation>
    <scope>NUCLEOTIDE SEQUENCE</scope>
    <source>
        <strain evidence="2">OKIAV172</strain>
    </source>
</reference>
<accession>A0A7D7IUW9</accession>
<sequence length="743" mass="86206">MTDKHHDLIHNYSLYPMEFINNFGVTGAHWRDESNRKRELSLRHDLVCVYLCNLQEKPYEEMIEQLSQLKRKRDGEDDSERETKRLRPGELVFTKTVTETPGTSQMSLSGPSTSSGETSTSRGTMKSDGEAAEIPYRFILIEGMPSPELIQNEYAKQWEMPVPTTFWDIIDTHLKKFIEVKVSLDPNGSIERYQEKKLGMGIHTALCVVDPRTGDCDWHDHEGGLNGEEKVRMFLIQRYEIMRNIGIMDSEIQEQRDLIKYVFPDAKFNILRDLWISDWWPLNRGGNVSSFVTAGDKRPFGVDARELLEELDTLEGPDRNEVVQWRGKILPEGWTHNLIEEGGSDSEMVTYFLDFIKREKLHFYPQDHNIEGDEDLINCIEEAWKNSSNNVFSMDIQSSDKVNALITAWLGVGKKNKIHNETCQDTKQPKNKEIRKTRYDTYFDEIIRRMNSRHGYQEKPFNHLLRDRQERDHPISTISMDASNRLISEIGEHKAAIFSSKLTNFYSRIGGAFLRTKKSGKTTHSDVAIMPIYATLRSQDDTEIKRAVSGIVIRGPQHARTPTDRINLVTVEILPNNQENKYLLGVINKHSLWHNNNFIVAARRNAVMKEDSAFITFNQNAMFVPANLLGVMTMENPDVRADTNMAELVSEFFEENKEWFVERFTEGVLMSAIGNSRDEGYFAQLRKVFMMVFCYRRNRVGANWDIKAYCKKVNECLLDNPFSMHFHRTLLKILHFYSNRETM</sequence>
<feature type="compositionally biased region" description="Low complexity" evidence="1">
    <location>
        <begin position="103"/>
        <end position="124"/>
    </location>
</feature>
<dbReference type="EMBL" id="MT153395">
    <property type="protein sequence ID" value="QMP82384.1"/>
    <property type="molecule type" value="Viral_cRNA"/>
</dbReference>
<evidence type="ECO:0000313" key="2">
    <source>
        <dbReference type="EMBL" id="QMP82384.1"/>
    </source>
</evidence>
<feature type="region of interest" description="Disordered" evidence="1">
    <location>
        <begin position="68"/>
        <end position="127"/>
    </location>
</feature>
<name>A0A7D7IUW9_9ORTO</name>
<dbReference type="Gene3D" id="3.40.91.90">
    <property type="entry name" value="Influenza RNA-dependent RNA polymerase subunit PA, endonuclease domain"/>
    <property type="match status" value="1"/>
</dbReference>
<organism evidence="2">
    <name type="scientific">Phasmatodean orthomyxo-related virus OKIAV172</name>
    <dbReference type="NCBI Taxonomy" id="2746281"/>
    <lineage>
        <taxon>Viruses</taxon>
        <taxon>Riboviria</taxon>
        <taxon>Orthornavirae</taxon>
        <taxon>Negarnaviricota</taxon>
        <taxon>Polyploviricotina</taxon>
        <taxon>Insthoviricetes</taxon>
        <taxon>Articulavirales</taxon>
        <taxon>Orthomyxoviridae</taxon>
    </lineage>
</organism>
<protein>
    <submittedName>
        <fullName evidence="2">Polymerase PA</fullName>
    </submittedName>
</protein>
<dbReference type="InterPro" id="IPR038372">
    <property type="entry name" value="PA/PA-X_sf"/>
</dbReference>
<proteinExistence type="predicted"/>
<reference evidence="2" key="2">
    <citation type="submission" date="2020-03" db="EMBL/GenBank/DDBJ databases">
        <authorList>
            <person name="Kafer S."/>
            <person name="Paraskevopoulou S."/>
            <person name="Zirkel F."/>
            <person name="Wieseke N."/>
            <person name="Donath A."/>
            <person name="Petersen M."/>
            <person name="Jones T.C."/>
            <person name="Liu S."/>
            <person name="Zhou X."/>
            <person name="Middendorf M."/>
            <person name="Junglen S."/>
            <person name="Misof B."/>
            <person name="Drosten C."/>
        </authorList>
    </citation>
    <scope>NUCLEOTIDE SEQUENCE</scope>
    <source>
        <strain evidence="2">OKIAV172</strain>
    </source>
</reference>
<evidence type="ECO:0000256" key="1">
    <source>
        <dbReference type="SAM" id="MobiDB-lite"/>
    </source>
</evidence>